<dbReference type="EMBL" id="HG994581">
    <property type="protein sequence ID" value="CAF2878379.1"/>
    <property type="molecule type" value="Genomic_DNA"/>
</dbReference>
<dbReference type="PROSITE" id="PS50835">
    <property type="entry name" value="IG_LIKE"/>
    <property type="match status" value="1"/>
</dbReference>
<dbReference type="Proteomes" id="UP000675881">
    <property type="component" value="Chromosome 2"/>
</dbReference>
<evidence type="ECO:0000256" key="3">
    <source>
        <dbReference type="ARBA" id="ARBA00023157"/>
    </source>
</evidence>
<keyword evidence="7" id="KW-1185">Reference proteome</keyword>
<accession>A0A7R8CSK2</accession>
<keyword evidence="4" id="KW-0325">Glycoprotein</keyword>
<evidence type="ECO:0000256" key="5">
    <source>
        <dbReference type="ARBA" id="ARBA00023319"/>
    </source>
</evidence>
<dbReference type="AlphaFoldDB" id="A0A7R8CSK2"/>
<dbReference type="GO" id="GO:0016020">
    <property type="term" value="C:membrane"/>
    <property type="evidence" value="ECO:0007669"/>
    <property type="project" value="UniProtKB-SubCell"/>
</dbReference>
<gene>
    <name evidence="6" type="ORF">LSAA_6860</name>
</gene>
<dbReference type="Gene3D" id="2.60.40.10">
    <property type="entry name" value="Immunoglobulins"/>
    <property type="match status" value="1"/>
</dbReference>
<dbReference type="InterPro" id="IPR036179">
    <property type="entry name" value="Ig-like_dom_sf"/>
</dbReference>
<organism evidence="6 7">
    <name type="scientific">Lepeophtheirus salmonis</name>
    <name type="common">Salmon louse</name>
    <name type="synonym">Caligus salmonis</name>
    <dbReference type="NCBI Taxonomy" id="72036"/>
    <lineage>
        <taxon>Eukaryota</taxon>
        <taxon>Metazoa</taxon>
        <taxon>Ecdysozoa</taxon>
        <taxon>Arthropoda</taxon>
        <taxon>Crustacea</taxon>
        <taxon>Multicrustacea</taxon>
        <taxon>Hexanauplia</taxon>
        <taxon>Copepoda</taxon>
        <taxon>Siphonostomatoida</taxon>
        <taxon>Caligidae</taxon>
        <taxon>Lepeophtheirus</taxon>
    </lineage>
</organism>
<evidence type="ECO:0000313" key="7">
    <source>
        <dbReference type="Proteomes" id="UP000675881"/>
    </source>
</evidence>
<name>A0A7R8CSK2_LEPSM</name>
<dbReference type="SUPFAM" id="SSF48726">
    <property type="entry name" value="Immunoglobulin"/>
    <property type="match status" value="1"/>
</dbReference>
<dbReference type="InterPro" id="IPR007110">
    <property type="entry name" value="Ig-like_dom"/>
</dbReference>
<evidence type="ECO:0000313" key="6">
    <source>
        <dbReference type="EMBL" id="CAF2878379.1"/>
    </source>
</evidence>
<comment type="subcellular location">
    <subcellularLocation>
        <location evidence="1">Membrane</location>
        <topology evidence="1">Single-pass type I membrane protein</topology>
    </subcellularLocation>
</comment>
<evidence type="ECO:0000256" key="2">
    <source>
        <dbReference type="ARBA" id="ARBA00023136"/>
    </source>
</evidence>
<dbReference type="InterPro" id="IPR013783">
    <property type="entry name" value="Ig-like_fold"/>
</dbReference>
<reference evidence="6" key="1">
    <citation type="submission" date="2021-02" db="EMBL/GenBank/DDBJ databases">
        <authorList>
            <person name="Bekaert M."/>
        </authorList>
    </citation>
    <scope>NUCLEOTIDE SEQUENCE</scope>
    <source>
        <strain evidence="6">IoA-00</strain>
    </source>
</reference>
<dbReference type="PANTHER" id="PTHR11640:SF166">
    <property type="entry name" value="IG-LIKE DOMAIN-CONTAINING PROTEIN"/>
    <property type="match status" value="1"/>
</dbReference>
<dbReference type="PANTHER" id="PTHR11640">
    <property type="entry name" value="NEPHRIN"/>
    <property type="match status" value="1"/>
</dbReference>
<dbReference type="InterPro" id="IPR051275">
    <property type="entry name" value="Cell_adhesion_signaling"/>
</dbReference>
<keyword evidence="2" id="KW-0472">Membrane</keyword>
<evidence type="ECO:0000256" key="1">
    <source>
        <dbReference type="ARBA" id="ARBA00004479"/>
    </source>
</evidence>
<sequence>MTFESVKSELIWRIQNWPNGKLDRETDNANFTCQSTENLVGTPGVSSDTYFRVEYPPENIRVSKEIVTVQEGKSTEKISCETESYPEANYIWKFNDEIITTDRDYTCRVQNRHGSAEVSMLIDVQYKPECVIKQCDEDGNETIKGAEVDGLNSYLRLDPVEENFGLYYCYVNNSMGEGFPCELEVEGIGLVKMGNSNFIIVVTILAAIVPEEKYIASKNNKTSPDSGHPDDPNAERAFYENLPFHQGMPQKQDFDALKNDVDGAKNIDYADADYKDLYDYGPIGYKQASKDLAEAKKTQKPNFIVGTLPRKM</sequence>
<keyword evidence="5" id="KW-0393">Immunoglobulin domain</keyword>
<keyword evidence="3" id="KW-1015">Disulfide bond</keyword>
<protein>
    <submittedName>
        <fullName evidence="6">(salmon louse) hypothetical protein</fullName>
    </submittedName>
</protein>
<evidence type="ECO:0000256" key="4">
    <source>
        <dbReference type="ARBA" id="ARBA00023180"/>
    </source>
</evidence>
<dbReference type="OrthoDB" id="6106100at2759"/>
<proteinExistence type="predicted"/>